<keyword evidence="1" id="KW-1133">Transmembrane helix</keyword>
<keyword evidence="3" id="KW-1185">Reference proteome</keyword>
<organism evidence="2 3">
    <name type="scientific">Methylobrevis albus</name>
    <dbReference type="NCBI Taxonomy" id="2793297"/>
    <lineage>
        <taxon>Bacteria</taxon>
        <taxon>Pseudomonadati</taxon>
        <taxon>Pseudomonadota</taxon>
        <taxon>Alphaproteobacteria</taxon>
        <taxon>Hyphomicrobiales</taxon>
        <taxon>Pleomorphomonadaceae</taxon>
        <taxon>Methylobrevis</taxon>
    </lineage>
</organism>
<proteinExistence type="predicted"/>
<dbReference type="Pfam" id="PF05751">
    <property type="entry name" value="FixH"/>
    <property type="match status" value="1"/>
</dbReference>
<evidence type="ECO:0000313" key="3">
    <source>
        <dbReference type="Proteomes" id="UP000631694"/>
    </source>
</evidence>
<dbReference type="InterPro" id="IPR018037">
    <property type="entry name" value="FixH_proteobacterial"/>
</dbReference>
<name>A0A931MYR4_9HYPH</name>
<sequence length="178" mass="18788">MPTQLQAPRVPLPGGERPGHAGRRLTGRMVLACVLGFFGVIFAANFFLVKYALSSFGGVEVESAYKAGLAFSSDVDAAAAQAQRHWQVSLEIGRAGGPRTVVVDSRDAEGSPLAGLEAAVTFEHPADRRLDVTVALEENGAGRYVAELPAGAGQRIARLSLSRGGEAVFRSENRVMLP</sequence>
<reference evidence="2" key="1">
    <citation type="submission" date="2020-12" db="EMBL/GenBank/DDBJ databases">
        <title>Methylobrevis albus sp. nov., isolated from fresh water lack sediment.</title>
        <authorList>
            <person name="Zou Q."/>
        </authorList>
    </citation>
    <scope>NUCLEOTIDE SEQUENCE</scope>
    <source>
        <strain evidence="2">L22</strain>
    </source>
</reference>
<feature type="transmembrane region" description="Helical" evidence="1">
    <location>
        <begin position="29"/>
        <end position="48"/>
    </location>
</feature>
<protein>
    <submittedName>
        <fullName evidence="2">FixH family protein</fullName>
    </submittedName>
</protein>
<evidence type="ECO:0000256" key="1">
    <source>
        <dbReference type="SAM" id="Phobius"/>
    </source>
</evidence>
<dbReference type="RefSeq" id="WP_197311804.1">
    <property type="nucleotide sequence ID" value="NZ_JADZLT010000051.1"/>
</dbReference>
<evidence type="ECO:0000313" key="2">
    <source>
        <dbReference type="EMBL" id="MBH0238717.1"/>
    </source>
</evidence>
<gene>
    <name evidence="2" type="ORF">I5731_12850</name>
</gene>
<dbReference type="InterPro" id="IPR013783">
    <property type="entry name" value="Ig-like_fold"/>
</dbReference>
<keyword evidence="1" id="KW-0472">Membrane</keyword>
<dbReference type="PIRSF" id="PIRSF011386">
    <property type="entry name" value="FixH"/>
    <property type="match status" value="1"/>
</dbReference>
<dbReference type="AlphaFoldDB" id="A0A931MYR4"/>
<dbReference type="InterPro" id="IPR008620">
    <property type="entry name" value="FixH"/>
</dbReference>
<dbReference type="Proteomes" id="UP000631694">
    <property type="component" value="Unassembled WGS sequence"/>
</dbReference>
<dbReference type="EMBL" id="JADZLT010000051">
    <property type="protein sequence ID" value="MBH0238717.1"/>
    <property type="molecule type" value="Genomic_DNA"/>
</dbReference>
<accession>A0A931MYR4</accession>
<dbReference type="Gene3D" id="2.60.40.10">
    <property type="entry name" value="Immunoglobulins"/>
    <property type="match status" value="1"/>
</dbReference>
<keyword evidence="1" id="KW-0812">Transmembrane</keyword>
<comment type="caution">
    <text evidence="2">The sequence shown here is derived from an EMBL/GenBank/DDBJ whole genome shotgun (WGS) entry which is preliminary data.</text>
</comment>